<keyword evidence="1" id="KW-0472">Membrane</keyword>
<dbReference type="EMBL" id="MU620905">
    <property type="protein sequence ID" value="KAI8581595.1"/>
    <property type="molecule type" value="Genomic_DNA"/>
</dbReference>
<dbReference type="RefSeq" id="XP_051446599.1">
    <property type="nucleotide sequence ID" value="XM_051587535.1"/>
</dbReference>
<sequence>MARIVTFSFFLGLPLSIRNLFIISFKGSNGSYSPNFAVFFFSFLVLCSMQS</sequence>
<gene>
    <name evidence="2" type="ORF">K450DRAFT_232074</name>
</gene>
<keyword evidence="1" id="KW-0812">Transmembrane</keyword>
<protein>
    <submittedName>
        <fullName evidence="2">Uncharacterized protein</fullName>
    </submittedName>
</protein>
<keyword evidence="1" id="KW-1133">Transmembrane helix</keyword>
<comment type="caution">
    <text evidence="2">The sequence shown here is derived from an EMBL/GenBank/DDBJ whole genome shotgun (WGS) entry which is preliminary data.</text>
</comment>
<dbReference type="GeneID" id="75912880"/>
<name>A0AAD5HEM1_UMBRA</name>
<evidence type="ECO:0000313" key="3">
    <source>
        <dbReference type="Proteomes" id="UP001206595"/>
    </source>
</evidence>
<dbReference type="Proteomes" id="UP001206595">
    <property type="component" value="Unassembled WGS sequence"/>
</dbReference>
<organism evidence="2 3">
    <name type="scientific">Umbelopsis ramanniana AG</name>
    <dbReference type="NCBI Taxonomy" id="1314678"/>
    <lineage>
        <taxon>Eukaryota</taxon>
        <taxon>Fungi</taxon>
        <taxon>Fungi incertae sedis</taxon>
        <taxon>Mucoromycota</taxon>
        <taxon>Mucoromycotina</taxon>
        <taxon>Umbelopsidomycetes</taxon>
        <taxon>Umbelopsidales</taxon>
        <taxon>Umbelopsidaceae</taxon>
        <taxon>Umbelopsis</taxon>
    </lineage>
</organism>
<reference evidence="2" key="1">
    <citation type="submission" date="2021-06" db="EMBL/GenBank/DDBJ databases">
        <authorList>
            <consortium name="DOE Joint Genome Institute"/>
            <person name="Mondo S.J."/>
            <person name="Amses K.R."/>
            <person name="Simmons D.R."/>
            <person name="Longcore J.E."/>
            <person name="Seto K."/>
            <person name="Alves G.H."/>
            <person name="Bonds A.E."/>
            <person name="Quandt C.A."/>
            <person name="Davis W.J."/>
            <person name="Chang Y."/>
            <person name="Letcher P.M."/>
            <person name="Powell M.J."/>
            <person name="Kuo A."/>
            <person name="Labutti K."/>
            <person name="Pangilinan J."/>
            <person name="Andreopoulos W."/>
            <person name="Tritt A."/>
            <person name="Riley R."/>
            <person name="Hundley H."/>
            <person name="Johnson J."/>
            <person name="Lipzen A."/>
            <person name="Barry K."/>
            <person name="Berbee M.L."/>
            <person name="Buchler N.E."/>
            <person name="Grigoriev I.V."/>
            <person name="Spatafora J.W."/>
            <person name="Stajich J.E."/>
            <person name="James T.Y."/>
        </authorList>
    </citation>
    <scope>NUCLEOTIDE SEQUENCE</scope>
    <source>
        <strain evidence="2">AG</strain>
    </source>
</reference>
<reference evidence="2" key="2">
    <citation type="journal article" date="2022" name="Proc. Natl. Acad. Sci. U.S.A.">
        <title>Diploid-dominant life cycles characterize the early evolution of Fungi.</title>
        <authorList>
            <person name="Amses K.R."/>
            <person name="Simmons D.R."/>
            <person name="Longcore J.E."/>
            <person name="Mondo S.J."/>
            <person name="Seto K."/>
            <person name="Jeronimo G.H."/>
            <person name="Bonds A.E."/>
            <person name="Quandt C.A."/>
            <person name="Davis W.J."/>
            <person name="Chang Y."/>
            <person name="Federici B.A."/>
            <person name="Kuo A."/>
            <person name="LaButti K."/>
            <person name="Pangilinan J."/>
            <person name="Andreopoulos W."/>
            <person name="Tritt A."/>
            <person name="Riley R."/>
            <person name="Hundley H."/>
            <person name="Johnson J."/>
            <person name="Lipzen A."/>
            <person name="Barry K."/>
            <person name="Lang B.F."/>
            <person name="Cuomo C.A."/>
            <person name="Buchler N.E."/>
            <person name="Grigoriev I.V."/>
            <person name="Spatafora J.W."/>
            <person name="Stajich J.E."/>
            <person name="James T.Y."/>
        </authorList>
    </citation>
    <scope>NUCLEOTIDE SEQUENCE</scope>
    <source>
        <strain evidence="2">AG</strain>
    </source>
</reference>
<accession>A0AAD5HEM1</accession>
<feature type="transmembrane region" description="Helical" evidence="1">
    <location>
        <begin position="32"/>
        <end position="49"/>
    </location>
</feature>
<evidence type="ECO:0000313" key="2">
    <source>
        <dbReference type="EMBL" id="KAI8581595.1"/>
    </source>
</evidence>
<keyword evidence="3" id="KW-1185">Reference proteome</keyword>
<evidence type="ECO:0000256" key="1">
    <source>
        <dbReference type="SAM" id="Phobius"/>
    </source>
</evidence>
<dbReference type="AlphaFoldDB" id="A0AAD5HEM1"/>
<proteinExistence type="predicted"/>